<name>A0A370K456_9GAMM</name>
<dbReference type="InterPro" id="IPR011600">
    <property type="entry name" value="Pept_C14_caspase"/>
</dbReference>
<dbReference type="Proteomes" id="UP000254711">
    <property type="component" value="Unassembled WGS sequence"/>
</dbReference>
<evidence type="ECO:0000313" key="2">
    <source>
        <dbReference type="EMBL" id="RDI97441.1"/>
    </source>
</evidence>
<dbReference type="GO" id="GO:0006508">
    <property type="term" value="P:proteolysis"/>
    <property type="evidence" value="ECO:0007669"/>
    <property type="project" value="InterPro"/>
</dbReference>
<dbReference type="Pfam" id="PF00656">
    <property type="entry name" value="Peptidase_C14"/>
    <property type="match status" value="1"/>
</dbReference>
<dbReference type="SUPFAM" id="SSF52129">
    <property type="entry name" value="Caspase-like"/>
    <property type="match status" value="1"/>
</dbReference>
<proteinExistence type="predicted"/>
<comment type="caution">
    <text evidence="2">The sequence shown here is derived from an EMBL/GenBank/DDBJ whole genome shotgun (WGS) entry which is preliminary data.</text>
</comment>
<dbReference type="AlphaFoldDB" id="A0A370K456"/>
<dbReference type="Gene3D" id="3.40.50.1460">
    <property type="match status" value="1"/>
</dbReference>
<reference evidence="2 3" key="1">
    <citation type="submission" date="2018-07" db="EMBL/GenBank/DDBJ databases">
        <title>Dyella solisilvae sp. nov., isolated from the pine and broad-leaved mixed forest soil.</title>
        <authorList>
            <person name="Gao Z."/>
            <person name="Qiu L."/>
        </authorList>
    </citation>
    <scope>NUCLEOTIDE SEQUENCE [LARGE SCALE GENOMIC DNA]</scope>
    <source>
        <strain evidence="2 3">DHG54</strain>
    </source>
</reference>
<dbReference type="OrthoDB" id="6872474at2"/>
<protein>
    <submittedName>
        <fullName evidence="2">Caspase family protein</fullName>
    </submittedName>
</protein>
<gene>
    <name evidence="2" type="ORF">DVT68_16995</name>
</gene>
<organism evidence="2 3">
    <name type="scientific">Dyella solisilvae</name>
    <dbReference type="NCBI Taxonomy" id="1920168"/>
    <lineage>
        <taxon>Bacteria</taxon>
        <taxon>Pseudomonadati</taxon>
        <taxon>Pseudomonadota</taxon>
        <taxon>Gammaproteobacteria</taxon>
        <taxon>Lysobacterales</taxon>
        <taxon>Rhodanobacteraceae</taxon>
        <taxon>Dyella</taxon>
    </lineage>
</organism>
<dbReference type="EMBL" id="QQSY01000005">
    <property type="protein sequence ID" value="RDI97441.1"/>
    <property type="molecule type" value="Genomic_DNA"/>
</dbReference>
<dbReference type="RefSeq" id="WP_114826293.1">
    <property type="nucleotide sequence ID" value="NZ_QQSY01000005.1"/>
</dbReference>
<keyword evidence="3" id="KW-1185">Reference proteome</keyword>
<sequence>MRSLIAVGCNTYDNLNDLSGAELDAKRVYEALMTQGVGDYDAVTSTLLLSPTLNELRGVLRKILPAGKLDALTFYFAGHGDVHAGSFYICLKDTSLDAISLTAFSLGELFRNLNDFVPSQSNIVIDACRSGGLVSDLGVLLKPDLLGNAGSPGVTLVATSAQDQYASETSAGGVGTNAILDCIEGRVVVNDQRPFLDLAEIGHRIQSILHDPASQQPVVWGLNLFSSSGFCRNPRHGSDPTAHLKTALHAWPATHDHVVREHYNDLWEAYSSVDSKWKPRQFADTISTVLKVLSGQPQELISFFDKLSNAAIERAEKSTDAFRATEVSATLAICLLPFIQEPLARNQMQALLDRSGSATLAACLQLLDDVRDDRYALLSKQGGGLSDLYVLPVRLTKVLAWAAAGSSFLSDSDGKLAIDRAFGDLLRVFIELYTNSLTLVTDAQAPYIAVLAAHAKALQLDIESEQVFGLFYSSLIERQGNLAASDIPPESVLKYLEACRSSNFTSVMDHIERPSQTLAVLFKFAELFGLQDVVDDELWELDRASFLAYITTDYNQYGLRSMDGGNNYVWTIGQDLCRVEELANSWPTVSPPSDELAAQGAVAASLLYPDRVPWFLFSAA</sequence>
<dbReference type="InterPro" id="IPR029030">
    <property type="entry name" value="Caspase-like_dom_sf"/>
</dbReference>
<evidence type="ECO:0000313" key="3">
    <source>
        <dbReference type="Proteomes" id="UP000254711"/>
    </source>
</evidence>
<evidence type="ECO:0000259" key="1">
    <source>
        <dbReference type="Pfam" id="PF00656"/>
    </source>
</evidence>
<feature type="domain" description="Peptidase C14 caspase" evidence="1">
    <location>
        <begin position="6"/>
        <end position="186"/>
    </location>
</feature>
<dbReference type="GO" id="GO:0004197">
    <property type="term" value="F:cysteine-type endopeptidase activity"/>
    <property type="evidence" value="ECO:0007669"/>
    <property type="project" value="InterPro"/>
</dbReference>
<accession>A0A370K456</accession>